<evidence type="ECO:0000256" key="2">
    <source>
        <dbReference type="ARBA" id="ARBA00004496"/>
    </source>
</evidence>
<evidence type="ECO:0000256" key="5">
    <source>
        <dbReference type="ARBA" id="ARBA00022517"/>
    </source>
</evidence>
<evidence type="ECO:0000313" key="9">
    <source>
        <dbReference type="EMBL" id="QKX58353.1"/>
    </source>
</evidence>
<dbReference type="PANTHER" id="PTHR28280">
    <property type="entry name" value="SHUTTLING PRE-60S FACTOR ECM1"/>
    <property type="match status" value="1"/>
</dbReference>
<dbReference type="AlphaFoldDB" id="A0A7H8R0A6"/>
<keyword evidence="4" id="KW-0963">Cytoplasm</keyword>
<sequence length="175" mass="19431">MGKTGKLKKKSDSLHSRAARREMSPSADVDKSLRSMPRVEAEPKQSVIHTVHANAGISKKKSKGKALTRAQRLRQQKSIERAESVMDQLETKVSKSIGRAKVVNARRAQWEDLNTKNEAAVKILQETQDDDEEEMEDEKPSKTTTNSHQPIVSHAGGNTIPPDSHGIIDEDDEIT</sequence>
<accession>A0A7H8R0A6</accession>
<keyword evidence="7" id="KW-0175">Coiled coil</keyword>
<dbReference type="GO" id="GO:0005730">
    <property type="term" value="C:nucleolus"/>
    <property type="evidence" value="ECO:0007669"/>
    <property type="project" value="TreeGrafter"/>
</dbReference>
<feature type="compositionally biased region" description="Basic and acidic residues" evidence="8">
    <location>
        <begin position="10"/>
        <end position="43"/>
    </location>
</feature>
<evidence type="ECO:0008006" key="11">
    <source>
        <dbReference type="Google" id="ProtNLM"/>
    </source>
</evidence>
<dbReference type="InterPro" id="IPR053278">
    <property type="entry name" value="Pre-60S_factor_ECM1"/>
</dbReference>
<name>A0A7H8R0A6_TALRU</name>
<feature type="region of interest" description="Disordered" evidence="8">
    <location>
        <begin position="1"/>
        <end position="46"/>
    </location>
</feature>
<dbReference type="RefSeq" id="XP_035344531.1">
    <property type="nucleotide sequence ID" value="XM_035488638.1"/>
</dbReference>
<protein>
    <recommendedName>
        <fullName evidence="11">Ribosome biogenesis protein Alb1</fullName>
    </recommendedName>
</protein>
<dbReference type="Pfam" id="PF09135">
    <property type="entry name" value="Alb1"/>
    <property type="match status" value="1"/>
</dbReference>
<dbReference type="EMBL" id="CP055900">
    <property type="protein sequence ID" value="QKX58353.1"/>
    <property type="molecule type" value="Genomic_DNA"/>
</dbReference>
<evidence type="ECO:0000256" key="1">
    <source>
        <dbReference type="ARBA" id="ARBA00004123"/>
    </source>
</evidence>
<gene>
    <name evidence="9" type="ORF">TRUGW13939_05475</name>
</gene>
<dbReference type="GO" id="GO:0030687">
    <property type="term" value="C:preribosome, large subunit precursor"/>
    <property type="evidence" value="ECO:0007669"/>
    <property type="project" value="TreeGrafter"/>
</dbReference>
<keyword evidence="10" id="KW-1185">Reference proteome</keyword>
<evidence type="ECO:0000256" key="6">
    <source>
        <dbReference type="ARBA" id="ARBA00023242"/>
    </source>
</evidence>
<evidence type="ECO:0000256" key="7">
    <source>
        <dbReference type="SAM" id="Coils"/>
    </source>
</evidence>
<dbReference type="GO" id="GO:0005737">
    <property type="term" value="C:cytoplasm"/>
    <property type="evidence" value="ECO:0007669"/>
    <property type="project" value="UniProtKB-SubCell"/>
</dbReference>
<dbReference type="PANTHER" id="PTHR28280:SF1">
    <property type="entry name" value="SHUTTLING PRE-60S FACTOR ECM1"/>
    <property type="match status" value="1"/>
</dbReference>
<comment type="subcellular location">
    <subcellularLocation>
        <location evidence="2">Cytoplasm</location>
    </subcellularLocation>
    <subcellularLocation>
        <location evidence="1">Nucleus</location>
    </subcellularLocation>
</comment>
<organism evidence="9 10">
    <name type="scientific">Talaromyces rugulosus</name>
    <name type="common">Penicillium rugulosum</name>
    <dbReference type="NCBI Taxonomy" id="121627"/>
    <lineage>
        <taxon>Eukaryota</taxon>
        <taxon>Fungi</taxon>
        <taxon>Dikarya</taxon>
        <taxon>Ascomycota</taxon>
        <taxon>Pezizomycotina</taxon>
        <taxon>Eurotiomycetes</taxon>
        <taxon>Eurotiomycetidae</taxon>
        <taxon>Eurotiales</taxon>
        <taxon>Trichocomaceae</taxon>
        <taxon>Talaromyces</taxon>
        <taxon>Talaromyces sect. Islandici</taxon>
    </lineage>
</organism>
<dbReference type="KEGG" id="trg:TRUGW13939_05475"/>
<keyword evidence="6" id="KW-0539">Nucleus</keyword>
<dbReference type="OrthoDB" id="5304887at2759"/>
<dbReference type="GeneID" id="55992972"/>
<evidence type="ECO:0000256" key="8">
    <source>
        <dbReference type="SAM" id="MobiDB-lite"/>
    </source>
</evidence>
<dbReference type="Proteomes" id="UP000509510">
    <property type="component" value="Chromosome III"/>
</dbReference>
<reference evidence="10" key="1">
    <citation type="submission" date="2020-06" db="EMBL/GenBank/DDBJ databases">
        <title>A chromosome-scale genome assembly of Talaromyces rugulosus W13939.</title>
        <authorList>
            <person name="Wang B."/>
            <person name="Guo L."/>
            <person name="Ye K."/>
            <person name="Wang L."/>
        </authorList>
    </citation>
    <scope>NUCLEOTIDE SEQUENCE [LARGE SCALE GENOMIC DNA]</scope>
    <source>
        <strain evidence="10">W13939</strain>
    </source>
</reference>
<dbReference type="InterPro" id="IPR022784">
    <property type="entry name" value="Ribosome_bgen_Alb1"/>
</dbReference>
<evidence type="ECO:0000256" key="4">
    <source>
        <dbReference type="ARBA" id="ARBA00022490"/>
    </source>
</evidence>
<keyword evidence="3" id="KW-0813">Transport</keyword>
<feature type="compositionally biased region" description="Acidic residues" evidence="8">
    <location>
        <begin position="127"/>
        <end position="137"/>
    </location>
</feature>
<dbReference type="GO" id="GO:0000055">
    <property type="term" value="P:ribosomal large subunit export from nucleus"/>
    <property type="evidence" value="ECO:0007669"/>
    <property type="project" value="TreeGrafter"/>
</dbReference>
<feature type="region of interest" description="Disordered" evidence="8">
    <location>
        <begin position="125"/>
        <end position="175"/>
    </location>
</feature>
<feature type="coiled-coil region" evidence="7">
    <location>
        <begin position="72"/>
        <end position="99"/>
    </location>
</feature>
<evidence type="ECO:0000256" key="3">
    <source>
        <dbReference type="ARBA" id="ARBA00022448"/>
    </source>
</evidence>
<proteinExistence type="predicted"/>
<evidence type="ECO:0000313" key="10">
    <source>
        <dbReference type="Proteomes" id="UP000509510"/>
    </source>
</evidence>
<keyword evidence="5" id="KW-0690">Ribosome biogenesis</keyword>